<dbReference type="EMBL" id="JPOX01000002">
    <property type="protein sequence ID" value="KFX52693.1"/>
    <property type="molecule type" value="Genomic_DNA"/>
</dbReference>
<dbReference type="AlphaFoldDB" id="A0A093Y5D5"/>
<dbReference type="eggNOG" id="ENOG502SPWQ">
    <property type="taxonomic scope" value="Eukaryota"/>
</dbReference>
<name>A0A093Y5D5_TALMA</name>
<protein>
    <submittedName>
        <fullName evidence="1">Uncharacterized protein</fullName>
    </submittedName>
</protein>
<accession>A0A093Y5D5</accession>
<dbReference type="HOGENOM" id="CLU_502574_0_0_1"/>
<comment type="caution">
    <text evidence="1">The sequence shown here is derived from an EMBL/GenBank/DDBJ whole genome shotgun (WGS) entry which is preliminary data.</text>
</comment>
<organism evidence="1">
    <name type="scientific">Talaromyces marneffei PM1</name>
    <dbReference type="NCBI Taxonomy" id="1077442"/>
    <lineage>
        <taxon>Eukaryota</taxon>
        <taxon>Fungi</taxon>
        <taxon>Dikarya</taxon>
        <taxon>Ascomycota</taxon>
        <taxon>Pezizomycotina</taxon>
        <taxon>Eurotiomycetes</taxon>
        <taxon>Eurotiomycetidae</taxon>
        <taxon>Eurotiales</taxon>
        <taxon>Trichocomaceae</taxon>
        <taxon>Talaromyces</taxon>
        <taxon>Talaromyces sect. Talaromyces</taxon>
    </lineage>
</organism>
<gene>
    <name evidence="1" type="ORF">GQ26_0021200</name>
</gene>
<evidence type="ECO:0000313" key="1">
    <source>
        <dbReference type="EMBL" id="KFX52693.1"/>
    </source>
</evidence>
<reference evidence="1" key="1">
    <citation type="journal article" date="2014" name="PLoS Genet.">
        <title>Signature Gene Expression Reveals Novel Clues to the Molecular Mechanisms of Dimorphic Transition in Penicillium marneffei.</title>
        <authorList>
            <person name="Yang E."/>
            <person name="Wang G."/>
            <person name="Cai J."/>
            <person name="Woo P.C."/>
            <person name="Lau S.K."/>
            <person name="Yuen K.-Y."/>
            <person name="Chow W.-N."/>
            <person name="Lin X."/>
        </authorList>
    </citation>
    <scope>NUCLEOTIDE SEQUENCE [LARGE SCALE GENOMIC DNA]</scope>
    <source>
        <strain evidence="1">PM1</strain>
    </source>
</reference>
<proteinExistence type="predicted"/>
<sequence length="542" mass="60544">MGLDEFLPVEDLVSQMGGAPRTSGWDVVVSYKVKELNDLLLKVWKNKDNSEQPVDPFVTKKFEKRHHKDCLHSVTTWQVKIQPPILQFTADRAVLKSDITGTVSVQYYSGNVPGKEQKDGDPEVDDIGAGWVMTVKVPMSSVSVNNDQIQSQRSQGEILDFSSDPTHKGHIVFDFELSDDFEVTFDYTGPGDDDPDEDQPDPNIDQVKRWFKKNVRAIDFSLAAVTQDQDPKIAYLTPQQMAFQLYHPPKPGPDTDLSIACLSVYIKTKESGPGNGIGDQIPEFAGTKGNIHPIPQGHSSSIIINKEIIWDQLLLPKLKNITNSHGTKAFREFSDESMRIPTGLQLKMKWDITYPWQGAKDGLGDDLIGGWWDYDPGAQAAANGSMSEDMKAHLQSSDGPVLTIKDTGDIVFDSNFTDVSVRTFMYKVWIRSGGDVMYGVQANASRNILADDEQIEAQISVGESDWKPNIYDGSARGDMRDDHIKWLKRFVWPTFAISVKLNFFATTNVFAPGKHIIKVDRNVGIRVPYDFLLVGDLVDPTD</sequence>